<evidence type="ECO:0000256" key="1">
    <source>
        <dbReference type="ARBA" id="ARBA00022679"/>
    </source>
</evidence>
<dbReference type="Proteomes" id="UP000294744">
    <property type="component" value="Unassembled WGS sequence"/>
</dbReference>
<dbReference type="OrthoDB" id="9797653at2"/>
<protein>
    <submittedName>
        <fullName evidence="2">CoA transferase</fullName>
    </submittedName>
</protein>
<gene>
    <name evidence="2" type="ORF">E1161_12840</name>
</gene>
<reference evidence="2 3" key="1">
    <citation type="submission" date="2019-03" db="EMBL/GenBank/DDBJ databases">
        <title>Draft genome sequences of novel Actinobacteria.</title>
        <authorList>
            <person name="Sahin N."/>
            <person name="Ay H."/>
            <person name="Saygin H."/>
        </authorList>
    </citation>
    <scope>NUCLEOTIDE SEQUENCE [LARGE SCALE GENOMIC DNA]</scope>
    <source>
        <strain evidence="2 3">16K404</strain>
    </source>
</reference>
<keyword evidence="1 2" id="KW-0808">Transferase</keyword>
<comment type="caution">
    <text evidence="2">The sequence shown here is derived from an EMBL/GenBank/DDBJ whole genome shotgun (WGS) entry which is preliminary data.</text>
</comment>
<dbReference type="AlphaFoldDB" id="A0A4R4UV63"/>
<accession>A0A4R4UV63</accession>
<dbReference type="GO" id="GO:0008410">
    <property type="term" value="F:CoA-transferase activity"/>
    <property type="evidence" value="ECO:0007669"/>
    <property type="project" value="TreeGrafter"/>
</dbReference>
<name>A0A4R4UV63_9PSEU</name>
<dbReference type="EMBL" id="SMKV01000013">
    <property type="protein sequence ID" value="TDC92603.1"/>
    <property type="molecule type" value="Genomic_DNA"/>
</dbReference>
<evidence type="ECO:0000313" key="2">
    <source>
        <dbReference type="EMBL" id="TDC92603.1"/>
    </source>
</evidence>
<dbReference type="SUPFAM" id="SSF89796">
    <property type="entry name" value="CoA-transferase family III (CaiB/BaiF)"/>
    <property type="match status" value="1"/>
</dbReference>
<dbReference type="PANTHER" id="PTHR48207">
    <property type="entry name" value="SUCCINATE--HYDROXYMETHYLGLUTARATE COA-TRANSFERASE"/>
    <property type="match status" value="1"/>
</dbReference>
<dbReference type="RefSeq" id="WP_132622974.1">
    <property type="nucleotide sequence ID" value="NZ_SMKV01000013.1"/>
</dbReference>
<dbReference type="InterPro" id="IPR050483">
    <property type="entry name" value="CoA-transferase_III_domain"/>
</dbReference>
<organism evidence="2 3">
    <name type="scientific">Saccharopolyspora aridisoli</name>
    <dbReference type="NCBI Taxonomy" id="2530385"/>
    <lineage>
        <taxon>Bacteria</taxon>
        <taxon>Bacillati</taxon>
        <taxon>Actinomycetota</taxon>
        <taxon>Actinomycetes</taxon>
        <taxon>Pseudonocardiales</taxon>
        <taxon>Pseudonocardiaceae</taxon>
        <taxon>Saccharopolyspora</taxon>
    </lineage>
</organism>
<dbReference type="InterPro" id="IPR044855">
    <property type="entry name" value="CoA-Trfase_III_dom3_sf"/>
</dbReference>
<dbReference type="Gene3D" id="3.40.50.10540">
    <property type="entry name" value="Crotonobetainyl-coa:carnitine coa-transferase, domain 1"/>
    <property type="match status" value="1"/>
</dbReference>
<dbReference type="InterPro" id="IPR003673">
    <property type="entry name" value="CoA-Trfase_fam_III"/>
</dbReference>
<keyword evidence="3" id="KW-1185">Reference proteome</keyword>
<proteinExistence type="predicted"/>
<evidence type="ECO:0000313" key="3">
    <source>
        <dbReference type="Proteomes" id="UP000294744"/>
    </source>
</evidence>
<dbReference type="PANTHER" id="PTHR48207:SF3">
    <property type="entry name" value="SUCCINATE--HYDROXYMETHYLGLUTARATE COA-TRANSFERASE"/>
    <property type="match status" value="1"/>
</dbReference>
<sequence length="401" mass="43432">MTAKRSGPLSDVRVIEAGTLIAGPFCGQLLADFGAEVIKVEDPGAGDPMREWGQVKHEGKSLAWPVIARNKKSVTANLRTTEGQRILRELVAGADVFVENFRPGTLERWGLSYDELQEINPRLVLVRVTGYGQDGPYASRAGFGAIGEAMGGMRHVTGEPDRPPSRIGVSVGDSLAATFSALGAVMALHARNRTGRGQVVDTAIYEAVLAFMESLLPEWEIAGYQRERSGSVLPRIAPSNAYPTADGAEIIIGANRDTVFARLCDLMGEPELATGERYGTHDARGENQVELDELIAAWTRGFDATDVLDKLHEAGVPAGRVYTAADMAADPHFAARQAIVRLMHPELGEFPMQNVVPRLSDTPGEVRSLGPELGEHNAEVYGQLLGADEEQLRRWRTDNVI</sequence>
<dbReference type="Gene3D" id="3.30.1540.10">
    <property type="entry name" value="formyl-coa transferase, domain 3"/>
    <property type="match status" value="1"/>
</dbReference>
<dbReference type="Pfam" id="PF02515">
    <property type="entry name" value="CoA_transf_3"/>
    <property type="match status" value="1"/>
</dbReference>
<dbReference type="InterPro" id="IPR023606">
    <property type="entry name" value="CoA-Trfase_III_dom_1_sf"/>
</dbReference>